<dbReference type="RefSeq" id="WP_035134141.1">
    <property type="nucleotide sequence ID" value="NZ_JRLV01000010.1"/>
</dbReference>
<proteinExistence type="predicted"/>
<feature type="compositionally biased region" description="Polar residues" evidence="1">
    <location>
        <begin position="349"/>
        <end position="358"/>
    </location>
</feature>
<dbReference type="Pfam" id="PF14905">
    <property type="entry name" value="OMP_b-brl_3"/>
    <property type="match status" value="1"/>
</dbReference>
<keyword evidence="5" id="KW-1185">Reference proteome</keyword>
<dbReference type="SUPFAM" id="SSF49464">
    <property type="entry name" value="Carboxypeptidase regulatory domain-like"/>
    <property type="match status" value="1"/>
</dbReference>
<comment type="caution">
    <text evidence="4">The sequence shown here is derived from an EMBL/GenBank/DDBJ whole genome shotgun (WGS) entry which is preliminary data.</text>
</comment>
<dbReference type="InterPro" id="IPR041700">
    <property type="entry name" value="OMP_b-brl_3"/>
</dbReference>
<feature type="signal peptide" evidence="2">
    <location>
        <begin position="1"/>
        <end position="18"/>
    </location>
</feature>
<accession>A0A0A2LJL8</accession>
<dbReference type="Proteomes" id="UP000030129">
    <property type="component" value="Unassembled WGS sequence"/>
</dbReference>
<dbReference type="Gene3D" id="2.60.40.1120">
    <property type="entry name" value="Carboxypeptidase-like, regulatory domain"/>
    <property type="match status" value="1"/>
</dbReference>
<evidence type="ECO:0000256" key="2">
    <source>
        <dbReference type="SAM" id="SignalP"/>
    </source>
</evidence>
<dbReference type="InterPro" id="IPR008969">
    <property type="entry name" value="CarboxyPept-like_regulatory"/>
</dbReference>
<reference evidence="4 5" key="1">
    <citation type="submission" date="2013-09" db="EMBL/GenBank/DDBJ databases">
        <authorList>
            <person name="Zeng Z."/>
            <person name="Chen C."/>
        </authorList>
    </citation>
    <scope>NUCLEOTIDE SEQUENCE [LARGE SCALE GENOMIC DNA]</scope>
    <source>
        <strain evidence="4 5">F44-8</strain>
    </source>
</reference>
<dbReference type="SUPFAM" id="SSF56935">
    <property type="entry name" value="Porins"/>
    <property type="match status" value="1"/>
</dbReference>
<protein>
    <submittedName>
        <fullName evidence="4">TonB-dependent receptor</fullName>
    </submittedName>
</protein>
<keyword evidence="4" id="KW-0675">Receptor</keyword>
<feature type="region of interest" description="Disordered" evidence="1">
    <location>
        <begin position="349"/>
        <end position="375"/>
    </location>
</feature>
<dbReference type="eggNOG" id="COG1629">
    <property type="taxonomic scope" value="Bacteria"/>
</dbReference>
<evidence type="ECO:0000313" key="4">
    <source>
        <dbReference type="EMBL" id="KGO80437.1"/>
    </source>
</evidence>
<dbReference type="Pfam" id="PF13620">
    <property type="entry name" value="CarboxypepD_reg"/>
    <property type="match status" value="1"/>
</dbReference>
<evidence type="ECO:0000259" key="3">
    <source>
        <dbReference type="Pfam" id="PF14905"/>
    </source>
</evidence>
<feature type="domain" description="Outer membrane protein beta-barrel" evidence="3">
    <location>
        <begin position="508"/>
        <end position="797"/>
    </location>
</feature>
<feature type="chain" id="PRO_5001990352" evidence="2">
    <location>
        <begin position="19"/>
        <end position="918"/>
    </location>
</feature>
<organism evidence="4 5">
    <name type="scientific">Flavobacterium beibuense F44-8</name>
    <dbReference type="NCBI Taxonomy" id="1406840"/>
    <lineage>
        <taxon>Bacteria</taxon>
        <taxon>Pseudomonadati</taxon>
        <taxon>Bacteroidota</taxon>
        <taxon>Flavobacteriia</taxon>
        <taxon>Flavobacteriales</taxon>
        <taxon>Flavobacteriaceae</taxon>
        <taxon>Flavobacterium</taxon>
    </lineage>
</organism>
<dbReference type="STRING" id="1406840.Q763_10490"/>
<keyword evidence="2" id="KW-0732">Signal</keyword>
<sequence>MRNFLFAVVLLVSAFVQAQSIHVQGTIKDSTGTGLEMANIMAVNKTTNEMESYAITNEKGKYQLTLKTNTSYILKSSYIGYTPKEEIITTTTDDMVKDLVLQQGVELAGLEITYEMPVTIKGDTIVYNSDSFTNGSERKLEDVLKKLPGVEVNDDGEVTVEGKTVSKLMVEGKDFFDGDTKLGVKNIPADALDKIEVLRNYNEVSQLKGLENNQDNVAMNIKLKDGKKNFWFGDVTAGASIGEGERYLVNPKMFYYSPKYSINVIGNLNNNGELPLTIQDYMKFSGGFRNMMRKGGTSFNIGSNDLGISLLRNNRAKEIETKFGAANFSYNPTESLTISGFGIYNSSRTETETQTRNQILDPETGETQTTQETDERSLQKSDFALFKLSGSYIPNKNLHVDYDAFVKASSQQEDNGLFSSVFPETEQDQEIYSVKKQKPFSFNQNFNLYYTLDDKNVLAFEAQHLYQDEDPFYNANLGNNPFPDSGTGDTSLNLGLSPATRYDISQERFVTTNKLDVKADYYYMVTPRSNINLTLGDTYSYQSFNSDIFQMLDDGSQDNLDDNSKNDVNYSFNDVFLGLHYKFITGKFTFNPGVSLHSYNVYNEQKDVKVNNDFYRLLPDVYALYQIKKSESLTYTYNMTTQFTDVTNFAQGLIFTNYNSLFRGNPYLENALYQSHNLRYFKFDMFNFTQVFGSITYNHRMDAIKSLAGYNGANSISTMENSNFADESISGVIGYNRSFWRYYKASVGANLNWNKYNNFRFDPQSGVQGVPSLENSIRQTNEQFTQSYSVSFSTNYKTMPNLELGYSISINDYANNKFYNHRPFAKLDYYFWDSFTVTADYQFNHYYNDARTSDNKYDFLDAYVMYRKPGSKWEFKVGGTNLLNTTSLNDDSFNQFRTSVSRYRVQPRYLMLTIKYGI</sequence>
<dbReference type="EMBL" id="JRLV01000010">
    <property type="protein sequence ID" value="KGO80437.1"/>
    <property type="molecule type" value="Genomic_DNA"/>
</dbReference>
<name>A0A0A2LJL8_9FLAO</name>
<dbReference type="AlphaFoldDB" id="A0A0A2LJL8"/>
<evidence type="ECO:0000256" key="1">
    <source>
        <dbReference type="SAM" id="MobiDB-lite"/>
    </source>
</evidence>
<gene>
    <name evidence="4" type="ORF">Q763_10490</name>
</gene>
<evidence type="ECO:0000313" key="5">
    <source>
        <dbReference type="Proteomes" id="UP000030129"/>
    </source>
</evidence>